<dbReference type="RefSeq" id="WP_394162756.1">
    <property type="nucleotide sequence ID" value="NZ_JBHGCJ010000005.1"/>
</dbReference>
<name>A0ABW7CW74_9GAMM</name>
<dbReference type="Proteomes" id="UP001605261">
    <property type="component" value="Unassembled WGS sequence"/>
</dbReference>
<organism evidence="1 2">
    <name type="scientific">Stenotrophomonas nematodicola</name>
    <dbReference type="NCBI Taxonomy" id="2656746"/>
    <lineage>
        <taxon>Bacteria</taxon>
        <taxon>Pseudomonadati</taxon>
        <taxon>Pseudomonadota</taxon>
        <taxon>Gammaproteobacteria</taxon>
        <taxon>Lysobacterales</taxon>
        <taxon>Lysobacteraceae</taxon>
        <taxon>Stenotrophomonas</taxon>
    </lineage>
</organism>
<accession>A0ABW7CW74</accession>
<evidence type="ECO:0000313" key="1">
    <source>
        <dbReference type="EMBL" id="MFG6109202.1"/>
    </source>
</evidence>
<evidence type="ECO:0000313" key="2">
    <source>
        <dbReference type="Proteomes" id="UP001605261"/>
    </source>
</evidence>
<comment type="caution">
    <text evidence="1">The sequence shown here is derived from an EMBL/GenBank/DDBJ whole genome shotgun (WGS) entry which is preliminary data.</text>
</comment>
<sequence length="117" mass="13644">MLSLFRRKHDYGNFDLGELMPELEAFGITTVKRFRRLLKKHRRSILDEERTKMSRVETLHLLSQFDRRGIDAHSNTSWYAIVGLVRQAMEREFGWEAMMPFHVDGGSNEPPAGVHDA</sequence>
<protein>
    <submittedName>
        <fullName evidence="1">Uncharacterized protein</fullName>
    </submittedName>
</protein>
<proteinExistence type="predicted"/>
<reference evidence="1 2" key="1">
    <citation type="submission" date="2024-09" db="EMBL/GenBank/DDBJ databases">
        <authorList>
            <consortium name="All-Russian atlas of soil microorganisms"/>
            <consortium name="as a basis for the search for new antimicrobial producers and enzymes with unique properties"/>
            <person name="Sokolova E.A."/>
            <person name="Voronina E.N."/>
        </authorList>
    </citation>
    <scope>NUCLEOTIDE SEQUENCE [LARGE SCALE GENOMIC DNA]</scope>
    <source>
        <strain evidence="1 2">AF-22b-331.1</strain>
    </source>
</reference>
<dbReference type="EMBL" id="JBHGCJ010000005">
    <property type="protein sequence ID" value="MFG6109202.1"/>
    <property type="molecule type" value="Genomic_DNA"/>
</dbReference>
<gene>
    <name evidence="1" type="ORF">ACEU0G_003210</name>
</gene>
<keyword evidence="2" id="KW-1185">Reference proteome</keyword>